<dbReference type="AlphaFoldDB" id="D8QRQ8"/>
<accession>D8QRQ8</accession>
<dbReference type="Gramene" id="EFJ36818">
    <property type="protein sequence ID" value="EFJ36818"/>
    <property type="gene ID" value="SELMODRAFT_403536"/>
</dbReference>
<reference evidence="1 2" key="1">
    <citation type="journal article" date="2011" name="Science">
        <title>The Selaginella genome identifies genetic changes associated with the evolution of vascular plants.</title>
        <authorList>
            <person name="Banks J.A."/>
            <person name="Nishiyama T."/>
            <person name="Hasebe M."/>
            <person name="Bowman J.L."/>
            <person name="Gribskov M."/>
            <person name="dePamphilis C."/>
            <person name="Albert V.A."/>
            <person name="Aono N."/>
            <person name="Aoyama T."/>
            <person name="Ambrose B.A."/>
            <person name="Ashton N.W."/>
            <person name="Axtell M.J."/>
            <person name="Barker E."/>
            <person name="Barker M.S."/>
            <person name="Bennetzen J.L."/>
            <person name="Bonawitz N.D."/>
            <person name="Chapple C."/>
            <person name="Cheng C."/>
            <person name="Correa L.G."/>
            <person name="Dacre M."/>
            <person name="DeBarry J."/>
            <person name="Dreyer I."/>
            <person name="Elias M."/>
            <person name="Engstrom E.M."/>
            <person name="Estelle M."/>
            <person name="Feng L."/>
            <person name="Finet C."/>
            <person name="Floyd S.K."/>
            <person name="Frommer W.B."/>
            <person name="Fujita T."/>
            <person name="Gramzow L."/>
            <person name="Gutensohn M."/>
            <person name="Harholt J."/>
            <person name="Hattori M."/>
            <person name="Heyl A."/>
            <person name="Hirai T."/>
            <person name="Hiwatashi Y."/>
            <person name="Ishikawa M."/>
            <person name="Iwata M."/>
            <person name="Karol K.G."/>
            <person name="Koehler B."/>
            <person name="Kolukisaoglu U."/>
            <person name="Kubo M."/>
            <person name="Kurata T."/>
            <person name="Lalonde S."/>
            <person name="Li K."/>
            <person name="Li Y."/>
            <person name="Litt A."/>
            <person name="Lyons E."/>
            <person name="Manning G."/>
            <person name="Maruyama T."/>
            <person name="Michael T.P."/>
            <person name="Mikami K."/>
            <person name="Miyazaki S."/>
            <person name="Morinaga S."/>
            <person name="Murata T."/>
            <person name="Mueller-Roeber B."/>
            <person name="Nelson D.R."/>
            <person name="Obara M."/>
            <person name="Oguri Y."/>
            <person name="Olmstead R.G."/>
            <person name="Onodera N."/>
            <person name="Petersen B.L."/>
            <person name="Pils B."/>
            <person name="Prigge M."/>
            <person name="Rensing S.A."/>
            <person name="Riano-Pachon D.M."/>
            <person name="Roberts A.W."/>
            <person name="Sato Y."/>
            <person name="Scheller H.V."/>
            <person name="Schulz B."/>
            <person name="Schulz C."/>
            <person name="Shakirov E.V."/>
            <person name="Shibagaki N."/>
            <person name="Shinohara N."/>
            <person name="Shippen D.E."/>
            <person name="Soerensen I."/>
            <person name="Sotooka R."/>
            <person name="Sugimoto N."/>
            <person name="Sugita M."/>
            <person name="Sumikawa N."/>
            <person name="Tanurdzic M."/>
            <person name="Theissen G."/>
            <person name="Ulvskov P."/>
            <person name="Wakazuki S."/>
            <person name="Weng J.K."/>
            <person name="Willats W.W."/>
            <person name="Wipf D."/>
            <person name="Wolf P.G."/>
            <person name="Yang L."/>
            <person name="Zimmer A.D."/>
            <person name="Zhu Q."/>
            <person name="Mitros T."/>
            <person name="Hellsten U."/>
            <person name="Loque D."/>
            <person name="Otillar R."/>
            <person name="Salamov A."/>
            <person name="Schmutz J."/>
            <person name="Shapiro H."/>
            <person name="Lindquist E."/>
            <person name="Lucas S."/>
            <person name="Rokhsar D."/>
            <person name="Grigoriev I.V."/>
        </authorList>
    </citation>
    <scope>NUCLEOTIDE SEQUENCE [LARGE SCALE GENOMIC DNA]</scope>
</reference>
<dbReference type="EMBL" id="GL377566">
    <property type="protein sequence ID" value="EFJ36818.1"/>
    <property type="molecule type" value="Genomic_DNA"/>
</dbReference>
<dbReference type="Proteomes" id="UP000001514">
    <property type="component" value="Unassembled WGS sequence"/>
</dbReference>
<gene>
    <name evidence="1" type="ORF">SELMODRAFT_403536</name>
</gene>
<keyword evidence="2" id="KW-1185">Reference proteome</keyword>
<dbReference type="InParanoid" id="D8QRQ8"/>
<organism evidence="2">
    <name type="scientific">Selaginella moellendorffii</name>
    <name type="common">Spikemoss</name>
    <dbReference type="NCBI Taxonomy" id="88036"/>
    <lineage>
        <taxon>Eukaryota</taxon>
        <taxon>Viridiplantae</taxon>
        <taxon>Streptophyta</taxon>
        <taxon>Embryophyta</taxon>
        <taxon>Tracheophyta</taxon>
        <taxon>Lycopodiopsida</taxon>
        <taxon>Selaginellales</taxon>
        <taxon>Selaginellaceae</taxon>
        <taxon>Selaginella</taxon>
    </lineage>
</organism>
<name>D8QRQ8_SELML</name>
<dbReference type="KEGG" id="smo:SELMODRAFT_403536"/>
<protein>
    <submittedName>
        <fullName evidence="1">Uncharacterized protein</fullName>
    </submittedName>
</protein>
<proteinExistence type="predicted"/>
<sequence>MDGLELFEVKVTCLSKPVITDELSPRIVLGTLDRMHEVLCGDNTTWKPHKAVLIETWFPHKKYIWRWNWLLLGWKVFLKWLQRTRKRLSRFLPAWVASNHQHNLQWEPRVINFDMPESVDLWREQACPGDFGRESIYEAFHHQNLLLSPHAYESSSEFALKGEALLPLKPIIIPNLPSIPNARLEIDLVRIIDASANTSMILATFSLNFSWLSLKNAISTTTIGTSSLVNGERRNSR</sequence>
<evidence type="ECO:0000313" key="1">
    <source>
        <dbReference type="EMBL" id="EFJ36818.1"/>
    </source>
</evidence>
<dbReference type="HOGENOM" id="CLU_1172364_0_0_1"/>
<evidence type="ECO:0000313" key="2">
    <source>
        <dbReference type="Proteomes" id="UP000001514"/>
    </source>
</evidence>